<evidence type="ECO:0000256" key="6">
    <source>
        <dbReference type="ARBA" id="ARBA00022777"/>
    </source>
</evidence>
<feature type="binding site" evidence="11">
    <location>
        <position position="219"/>
    </location>
    <ligand>
        <name>ATP</name>
        <dbReference type="ChEBI" id="CHEBI:30616"/>
    </ligand>
</feature>
<feature type="domain" description="Aspartate/glutamate/uridylate kinase" evidence="12">
    <location>
        <begin position="2"/>
        <end position="229"/>
    </location>
</feature>
<dbReference type="EMBL" id="RXIL01000001">
    <property type="protein sequence ID" value="RZN73897.1"/>
    <property type="molecule type" value="Genomic_DNA"/>
</dbReference>
<dbReference type="PIRSF" id="PIRSF016496">
    <property type="entry name" value="Kin_FomA"/>
    <property type="match status" value="1"/>
</dbReference>
<evidence type="ECO:0000256" key="7">
    <source>
        <dbReference type="ARBA" id="ARBA00022840"/>
    </source>
</evidence>
<keyword evidence="6 10" id="KW-0418">Kinase</keyword>
<dbReference type="AlphaFoldDB" id="A0A520KZ24"/>
<feature type="binding site" evidence="11">
    <location>
        <position position="215"/>
    </location>
    <ligand>
        <name>ATP</name>
        <dbReference type="ChEBI" id="CHEBI:30616"/>
    </ligand>
</feature>
<evidence type="ECO:0000256" key="8">
    <source>
        <dbReference type="ARBA" id="ARBA00023229"/>
    </source>
</evidence>
<evidence type="ECO:0000313" key="13">
    <source>
        <dbReference type="EMBL" id="RZN73897.1"/>
    </source>
</evidence>
<comment type="subunit">
    <text evidence="10">Homodimer.</text>
</comment>
<dbReference type="NCBIfam" id="NF040647">
    <property type="entry name" value="IPPK_Arch"/>
    <property type="match status" value="1"/>
</dbReference>
<organism evidence="13 14">
    <name type="scientific">Candidatus Methanolliviera hydrocarbonicum</name>
    <dbReference type="NCBI Taxonomy" id="2491085"/>
    <lineage>
        <taxon>Archaea</taxon>
        <taxon>Methanobacteriati</taxon>
        <taxon>Methanobacteriota</taxon>
        <taxon>Candidatus Methanoliparia</taxon>
        <taxon>Candidatus Methanoliparales</taxon>
        <taxon>Candidatus Methanollivieraceae</taxon>
        <taxon>Candidatus Methanolliviera</taxon>
    </lineage>
</organism>
<dbReference type="GO" id="GO:0005524">
    <property type="term" value="F:ATP binding"/>
    <property type="evidence" value="ECO:0007669"/>
    <property type="project" value="UniProtKB-KW"/>
</dbReference>
<evidence type="ECO:0000256" key="2">
    <source>
        <dbReference type="ARBA" id="ARBA00012908"/>
    </source>
</evidence>
<evidence type="ECO:0000313" key="14">
    <source>
        <dbReference type="Proteomes" id="UP000320766"/>
    </source>
</evidence>
<dbReference type="SUPFAM" id="SSF53633">
    <property type="entry name" value="Carbamate kinase-like"/>
    <property type="match status" value="1"/>
</dbReference>
<feature type="binding site" evidence="11">
    <location>
        <position position="145"/>
    </location>
    <ligand>
        <name>substrate</name>
    </ligand>
</feature>
<gene>
    <name evidence="13" type="ORF">EF807_00040</name>
</gene>
<dbReference type="InterPro" id="IPR001048">
    <property type="entry name" value="Asp/Glu/Uridylate_kinase"/>
</dbReference>
<keyword evidence="5 10" id="KW-0547">Nucleotide-binding</keyword>
<evidence type="ECO:0000256" key="9">
    <source>
        <dbReference type="ARBA" id="ARBA00049063"/>
    </source>
</evidence>
<keyword evidence="7 10" id="KW-0067">ATP-binding</keyword>
<dbReference type="EC" id="2.7.4.26" evidence="2 10"/>
<dbReference type="Gene3D" id="3.40.1160.10">
    <property type="entry name" value="Acetylglutamate kinase-like"/>
    <property type="match status" value="1"/>
</dbReference>
<dbReference type="GO" id="GO:0005829">
    <property type="term" value="C:cytosol"/>
    <property type="evidence" value="ECO:0007669"/>
    <property type="project" value="TreeGrafter"/>
</dbReference>
<dbReference type="GO" id="GO:0016114">
    <property type="term" value="P:terpenoid biosynthetic process"/>
    <property type="evidence" value="ECO:0007669"/>
    <property type="project" value="TreeGrafter"/>
</dbReference>
<evidence type="ECO:0000256" key="10">
    <source>
        <dbReference type="PIRNR" id="PIRNR016496"/>
    </source>
</evidence>
<proteinExistence type="inferred from homology"/>
<reference evidence="13 14" key="1">
    <citation type="journal article" date="2019" name="Nat. Microbiol.">
        <title>Wide diversity of methane and short-chain alkane metabolisms in uncultured archaea.</title>
        <authorList>
            <person name="Borrel G."/>
            <person name="Adam P.S."/>
            <person name="McKay L.J."/>
            <person name="Chen L.X."/>
            <person name="Sierra-Garcia I.N."/>
            <person name="Sieber C.M."/>
            <person name="Letourneur Q."/>
            <person name="Ghozlane A."/>
            <person name="Andersen G.L."/>
            <person name="Li W.J."/>
            <person name="Hallam S.J."/>
            <person name="Muyzer G."/>
            <person name="de Oliveira V.M."/>
            <person name="Inskeep W.P."/>
            <person name="Banfield J.F."/>
            <person name="Gribaldo S."/>
        </authorList>
    </citation>
    <scope>NUCLEOTIDE SEQUENCE [LARGE SCALE GENOMIC DNA]</scope>
    <source>
        <strain evidence="13">NM1b</strain>
    </source>
</reference>
<evidence type="ECO:0000256" key="11">
    <source>
        <dbReference type="PIRSR" id="PIRSR016496-1"/>
    </source>
</evidence>
<evidence type="ECO:0000256" key="5">
    <source>
        <dbReference type="ARBA" id="ARBA00022741"/>
    </source>
</evidence>
<dbReference type="GO" id="GO:0016301">
    <property type="term" value="F:kinase activity"/>
    <property type="evidence" value="ECO:0007669"/>
    <property type="project" value="UniProtKB-KW"/>
</dbReference>
<dbReference type="PANTHER" id="PTHR43654">
    <property type="entry name" value="GLUTAMATE 5-KINASE"/>
    <property type="match status" value="1"/>
</dbReference>
<dbReference type="Proteomes" id="UP000320766">
    <property type="component" value="Unassembled WGS sequence"/>
</dbReference>
<name>A0A520KZ24_9EURY</name>
<dbReference type="InterPro" id="IPR036393">
    <property type="entry name" value="AceGlu_kinase-like_sf"/>
</dbReference>
<evidence type="ECO:0000256" key="4">
    <source>
        <dbReference type="ARBA" id="ARBA00022679"/>
    </source>
</evidence>
<comment type="catalytic activity">
    <reaction evidence="9 10">
        <text>isopentenyl phosphate + ATP = isopentenyl diphosphate + ADP</text>
        <dbReference type="Rhea" id="RHEA:33963"/>
        <dbReference type="ChEBI" id="CHEBI:30616"/>
        <dbReference type="ChEBI" id="CHEBI:65078"/>
        <dbReference type="ChEBI" id="CHEBI:128769"/>
        <dbReference type="ChEBI" id="CHEBI:456216"/>
        <dbReference type="EC" id="2.7.4.26"/>
    </reaction>
</comment>
<dbReference type="InterPro" id="IPR024192">
    <property type="entry name" value="Fosfomycin_R_FomA-type"/>
</dbReference>
<feature type="binding site" evidence="11">
    <location>
        <begin position="5"/>
        <end position="9"/>
    </location>
    <ligand>
        <name>ATP</name>
        <dbReference type="ChEBI" id="CHEBI:30616"/>
    </ligand>
</feature>
<dbReference type="GO" id="GO:0102043">
    <property type="term" value="F:isopentenyl phosphate kinase activity"/>
    <property type="evidence" value="ECO:0007669"/>
    <property type="project" value="UniProtKB-EC"/>
</dbReference>
<comment type="similarity">
    <text evidence="1 10">Belongs to the isopentenyl phosphate kinase family.</text>
</comment>
<keyword evidence="4 10" id="KW-0808">Transferase</keyword>
<dbReference type="CDD" id="cd04241">
    <property type="entry name" value="AAK_FomA-like"/>
    <property type="match status" value="1"/>
</dbReference>
<evidence type="ECO:0000259" key="12">
    <source>
        <dbReference type="Pfam" id="PF00696"/>
    </source>
</evidence>
<keyword evidence="8" id="KW-0414">Isoprene biosynthesis</keyword>
<protein>
    <recommendedName>
        <fullName evidence="3 10">Isopentenyl phosphate kinase</fullName>
        <shortName evidence="10">IPK</shortName>
        <ecNumber evidence="2 10">2.7.4.26</ecNumber>
    </recommendedName>
</protein>
<comment type="function">
    <text evidence="10">Catalyzes the formation of isopentenyl diphosphate (IPP), the building block of all isoprenoids.</text>
</comment>
<evidence type="ECO:0000256" key="3">
    <source>
        <dbReference type="ARBA" id="ARBA00017267"/>
    </source>
</evidence>
<accession>A0A520KZ24</accession>
<dbReference type="Pfam" id="PF00696">
    <property type="entry name" value="AA_kinase"/>
    <property type="match status" value="1"/>
</dbReference>
<evidence type="ECO:0000256" key="1">
    <source>
        <dbReference type="ARBA" id="ARBA00010540"/>
    </source>
</evidence>
<sequence>MKILKIGGSILTREKEIREEVIGRITSEISSSWGELILIHGVGYFGHPQASLCKLNEGLCSDNKSGVYETHRAVIELNKKILDSLADKGVPVIPIHPLSCITGKDGRIDSFNIRCIELAVKNGFLPVLHGDIVSDCVKGCCIVSGDQLVSYIARKFSHAQKSSICNHIEKIGVATNVDGVYDKEGKIIREINPSNLKTILNQRFEGGKKYDVTGGMRGKVIELTHIKEESLIFNGEKEGLIRKFLNGTKLEGTIIRGFLRERK</sequence>
<feature type="binding site" evidence="11">
    <location>
        <position position="47"/>
    </location>
    <ligand>
        <name>substrate</name>
    </ligand>
</feature>
<feature type="binding site" evidence="11">
    <location>
        <position position="43"/>
    </location>
    <ligand>
        <name>ATP</name>
        <dbReference type="ChEBI" id="CHEBI:30616"/>
    </ligand>
</feature>
<comment type="caution">
    <text evidence="13">The sequence shown here is derived from an EMBL/GenBank/DDBJ whole genome shotgun (WGS) entry which is preliminary data.</text>
</comment>
<dbReference type="PANTHER" id="PTHR43654:SF1">
    <property type="entry name" value="ISOPENTENYL PHOSPHATE KINASE"/>
    <property type="match status" value="1"/>
</dbReference>